<dbReference type="InterPro" id="IPR001613">
    <property type="entry name" value="Flavin_amine_oxidase"/>
</dbReference>
<accession>A0ABP8NHU7</accession>
<feature type="domain" description="Amine oxidase" evidence="4">
    <location>
        <begin position="79"/>
        <end position="514"/>
    </location>
</feature>
<dbReference type="SUPFAM" id="SSF54373">
    <property type="entry name" value="FAD-linked reductases, C-terminal domain"/>
    <property type="match status" value="1"/>
</dbReference>
<evidence type="ECO:0000313" key="6">
    <source>
        <dbReference type="Proteomes" id="UP001501175"/>
    </source>
</evidence>
<gene>
    <name evidence="5" type="ORF">GCM10023189_46400</name>
</gene>
<proteinExistence type="inferred from homology"/>
<dbReference type="PANTHER" id="PTHR43563">
    <property type="entry name" value="AMINE OXIDASE"/>
    <property type="match status" value="1"/>
</dbReference>
<dbReference type="PANTHER" id="PTHR43563:SF1">
    <property type="entry name" value="AMINE OXIDASE [FLAVIN-CONTAINING] B"/>
    <property type="match status" value="1"/>
</dbReference>
<dbReference type="PRINTS" id="PR00757">
    <property type="entry name" value="AMINEOXDASEF"/>
</dbReference>
<sequence>MAANQSENPPADELIDQWRDHQSRRHFLRSAGQLTLLAGGLGTLEACRPDVLDPARPQNRDRSARRNDQPVVAIIGAGIAGLNAAHTFRKNNFTNFTIYEGSARTGGRMYTAKNIMAPGLTTELGGEFIDSGHRDMLQLAQEFGLSLLDTQAPSEMALIKDAFYFGGNHYTLSQVVAAFRQIAPQLEKDIKSLPPVVDYRTKGVAQTLDQLSISDYLTSIGAGGWLKDLLEVAYETEFGLSCSVQSSINLLYLISADTRKGQFDIFGISDERYKIAGGNQQIVDRLAALYESHIELSRILTTIDPAGTKLALTFDDGSVVQADYALITLPFTKLREVSINVSLEPVKQQCIQELGYGTNAKLMMGFSGHPWRSGGYTGYVFTDNGVQTGWDNSQRQGIPGAGGYTVYLGGQRGVEVGQGTPEHQKDIYLPLLNQIFNGSQVLYNGNVQRFHWPTHPFTKASYACYTVGQWTSISGAEIEPAGRLFFAGEHCSFEFQGYMNGGAETGRRAARQMLRYVAATSARPV</sequence>
<comment type="caution">
    <text evidence="5">The sequence shown here is derived from an EMBL/GenBank/DDBJ whole genome shotgun (WGS) entry which is preliminary data.</text>
</comment>
<reference evidence="6" key="1">
    <citation type="journal article" date="2019" name="Int. J. Syst. Evol. Microbiol.">
        <title>The Global Catalogue of Microorganisms (GCM) 10K type strain sequencing project: providing services to taxonomists for standard genome sequencing and annotation.</title>
        <authorList>
            <consortium name="The Broad Institute Genomics Platform"/>
            <consortium name="The Broad Institute Genome Sequencing Center for Infectious Disease"/>
            <person name="Wu L."/>
            <person name="Ma J."/>
        </authorList>
    </citation>
    <scope>NUCLEOTIDE SEQUENCE [LARGE SCALE GENOMIC DNA]</scope>
    <source>
        <strain evidence="6">JCM 17927</strain>
    </source>
</reference>
<comment type="similarity">
    <text evidence="2">Belongs to the flavin monoamine oxidase family.</text>
</comment>
<evidence type="ECO:0000256" key="1">
    <source>
        <dbReference type="ARBA" id="ARBA00001974"/>
    </source>
</evidence>
<evidence type="ECO:0000256" key="2">
    <source>
        <dbReference type="ARBA" id="ARBA00005995"/>
    </source>
</evidence>
<dbReference type="Pfam" id="PF01593">
    <property type="entry name" value="Amino_oxidase"/>
    <property type="match status" value="1"/>
</dbReference>
<dbReference type="InterPro" id="IPR050703">
    <property type="entry name" value="Flavin_MAO"/>
</dbReference>
<evidence type="ECO:0000313" key="5">
    <source>
        <dbReference type="EMBL" id="GAA4465583.1"/>
    </source>
</evidence>
<organism evidence="5 6">
    <name type="scientific">Nibrella saemangeumensis</name>
    <dbReference type="NCBI Taxonomy" id="1084526"/>
    <lineage>
        <taxon>Bacteria</taxon>
        <taxon>Pseudomonadati</taxon>
        <taxon>Bacteroidota</taxon>
        <taxon>Cytophagia</taxon>
        <taxon>Cytophagales</taxon>
        <taxon>Spirosomataceae</taxon>
        <taxon>Nibrella</taxon>
    </lineage>
</organism>
<comment type="cofactor">
    <cofactor evidence="1">
        <name>FAD</name>
        <dbReference type="ChEBI" id="CHEBI:57692"/>
    </cofactor>
</comment>
<protein>
    <recommendedName>
        <fullName evidence="4">Amine oxidase domain-containing protein</fullName>
    </recommendedName>
</protein>
<dbReference type="EMBL" id="BAABHD010000079">
    <property type="protein sequence ID" value="GAA4465583.1"/>
    <property type="molecule type" value="Genomic_DNA"/>
</dbReference>
<dbReference type="Proteomes" id="UP001501175">
    <property type="component" value="Unassembled WGS sequence"/>
</dbReference>
<dbReference type="InterPro" id="IPR002937">
    <property type="entry name" value="Amino_oxidase"/>
</dbReference>
<keyword evidence="3" id="KW-0560">Oxidoreductase</keyword>
<name>A0ABP8NHU7_9BACT</name>
<dbReference type="Gene3D" id="1.10.405.10">
    <property type="entry name" value="Guanine Nucleotide Dissociation Inhibitor, domain 1"/>
    <property type="match status" value="1"/>
</dbReference>
<keyword evidence="6" id="KW-1185">Reference proteome</keyword>
<dbReference type="SUPFAM" id="SSF51905">
    <property type="entry name" value="FAD/NAD(P)-binding domain"/>
    <property type="match status" value="1"/>
</dbReference>
<dbReference type="InterPro" id="IPR036188">
    <property type="entry name" value="FAD/NAD-bd_sf"/>
</dbReference>
<dbReference type="Gene3D" id="3.90.660.10">
    <property type="match status" value="1"/>
</dbReference>
<evidence type="ECO:0000256" key="3">
    <source>
        <dbReference type="ARBA" id="ARBA00023002"/>
    </source>
</evidence>
<dbReference type="Gene3D" id="3.50.50.60">
    <property type="entry name" value="FAD/NAD(P)-binding domain"/>
    <property type="match status" value="1"/>
</dbReference>
<evidence type="ECO:0000259" key="4">
    <source>
        <dbReference type="Pfam" id="PF01593"/>
    </source>
</evidence>